<dbReference type="Proteomes" id="UP000006253">
    <property type="component" value="Unassembled WGS sequence"/>
</dbReference>
<dbReference type="AlphaFoldDB" id="A0A0E2BD92"/>
<reference evidence="4 5" key="1">
    <citation type="submission" date="2012-10" db="EMBL/GenBank/DDBJ databases">
        <authorList>
            <person name="Harkins D.M."/>
            <person name="Durkin A.S."/>
            <person name="Brinkac L.M."/>
            <person name="Selengut J.D."/>
            <person name="Sanka R."/>
            <person name="DePew J."/>
            <person name="Purushe J."/>
            <person name="Peacock S.J."/>
            <person name="Thaipadungpanit J."/>
            <person name="Wuthiekanun V.W."/>
            <person name="Day N.P."/>
            <person name="Vinetz J.M."/>
            <person name="Sutton G.G."/>
            <person name="Nelson W.C."/>
            <person name="Fouts D.E."/>
        </authorList>
    </citation>
    <scope>NUCLEOTIDE SEQUENCE [LARGE SCALE GENOMIC DNA]</scope>
    <source>
        <strain evidence="4 5">H1</strain>
    </source>
</reference>
<organism evidence="4 5">
    <name type="scientific">Leptospira kirschneri str. H1</name>
    <dbReference type="NCBI Taxonomy" id="1049966"/>
    <lineage>
        <taxon>Bacteria</taxon>
        <taxon>Pseudomonadati</taxon>
        <taxon>Spirochaetota</taxon>
        <taxon>Spirochaetia</taxon>
        <taxon>Leptospirales</taxon>
        <taxon>Leptospiraceae</taxon>
        <taxon>Leptospira</taxon>
    </lineage>
</organism>
<dbReference type="CDD" id="cd07043">
    <property type="entry name" value="STAS_anti-anti-sigma_factors"/>
    <property type="match status" value="1"/>
</dbReference>
<evidence type="ECO:0000313" key="4">
    <source>
        <dbReference type="EMBL" id="EKO15150.1"/>
    </source>
</evidence>
<dbReference type="PANTHER" id="PTHR33495">
    <property type="entry name" value="ANTI-SIGMA FACTOR ANTAGONIST TM_1081-RELATED-RELATED"/>
    <property type="match status" value="1"/>
</dbReference>
<dbReference type="GO" id="GO:0043856">
    <property type="term" value="F:anti-sigma factor antagonist activity"/>
    <property type="evidence" value="ECO:0007669"/>
    <property type="project" value="InterPro"/>
</dbReference>
<dbReference type="Gene3D" id="3.30.750.24">
    <property type="entry name" value="STAS domain"/>
    <property type="match status" value="1"/>
</dbReference>
<evidence type="ECO:0000256" key="1">
    <source>
        <dbReference type="ARBA" id="ARBA00009013"/>
    </source>
</evidence>
<accession>A0A0E2BD92</accession>
<evidence type="ECO:0000256" key="2">
    <source>
        <dbReference type="RuleBase" id="RU003749"/>
    </source>
</evidence>
<dbReference type="RefSeq" id="WP_004765963.1">
    <property type="nucleotide sequence ID" value="NZ_AHMY02000050.1"/>
</dbReference>
<sequence length="140" mass="15751">MGSEDSFNLKAEEVDFSINELDVTLHKEDLPESFPKNAVILKISGEINLYSAYALKEKFFDLIDRGFIFIFVNMEKTRYIDSSGLAVFVNTHTKFVEKGKGGMAIFSPSSHVKKILELTKLKSTIRVVDSLAESVKILLN</sequence>
<protein>
    <recommendedName>
        <fullName evidence="2">Anti-sigma factor antagonist</fullName>
    </recommendedName>
</protein>
<name>A0A0E2BD92_9LEPT</name>
<dbReference type="EMBL" id="AHMY02000050">
    <property type="protein sequence ID" value="EKO15150.1"/>
    <property type="molecule type" value="Genomic_DNA"/>
</dbReference>
<dbReference type="PANTHER" id="PTHR33495:SF2">
    <property type="entry name" value="ANTI-SIGMA FACTOR ANTAGONIST TM_1081-RELATED"/>
    <property type="match status" value="1"/>
</dbReference>
<feature type="domain" description="STAS" evidence="3">
    <location>
        <begin position="37"/>
        <end position="138"/>
    </location>
</feature>
<dbReference type="InterPro" id="IPR002645">
    <property type="entry name" value="STAS_dom"/>
</dbReference>
<proteinExistence type="inferred from homology"/>
<dbReference type="InterPro" id="IPR003658">
    <property type="entry name" value="Anti-sigma_ant"/>
</dbReference>
<evidence type="ECO:0000259" key="3">
    <source>
        <dbReference type="PROSITE" id="PS50801"/>
    </source>
</evidence>
<dbReference type="PROSITE" id="PS50801">
    <property type="entry name" value="STAS"/>
    <property type="match status" value="1"/>
</dbReference>
<dbReference type="Pfam" id="PF01740">
    <property type="entry name" value="STAS"/>
    <property type="match status" value="1"/>
</dbReference>
<comment type="similarity">
    <text evidence="1 2">Belongs to the anti-sigma-factor antagonist family.</text>
</comment>
<dbReference type="NCBIfam" id="TIGR00377">
    <property type="entry name" value="ant_ant_sig"/>
    <property type="match status" value="1"/>
</dbReference>
<evidence type="ECO:0000313" key="5">
    <source>
        <dbReference type="Proteomes" id="UP000006253"/>
    </source>
</evidence>
<dbReference type="InterPro" id="IPR036513">
    <property type="entry name" value="STAS_dom_sf"/>
</dbReference>
<dbReference type="SUPFAM" id="SSF52091">
    <property type="entry name" value="SpoIIaa-like"/>
    <property type="match status" value="1"/>
</dbReference>
<gene>
    <name evidence="4" type="ORF">LEP1GSC081_4402</name>
</gene>
<comment type="caution">
    <text evidence="4">The sequence shown here is derived from an EMBL/GenBank/DDBJ whole genome shotgun (WGS) entry which is preliminary data.</text>
</comment>